<dbReference type="Pfam" id="PF00924">
    <property type="entry name" value="MS_channel_2nd"/>
    <property type="match status" value="1"/>
</dbReference>
<dbReference type="InterPro" id="IPR045276">
    <property type="entry name" value="YbiO_bact"/>
</dbReference>
<dbReference type="GO" id="GO:0008381">
    <property type="term" value="F:mechanosensitive monoatomic ion channel activity"/>
    <property type="evidence" value="ECO:0007669"/>
    <property type="project" value="InterPro"/>
</dbReference>
<evidence type="ECO:0000256" key="1">
    <source>
        <dbReference type="ARBA" id="ARBA00004141"/>
    </source>
</evidence>
<evidence type="ECO:0000313" key="10">
    <source>
        <dbReference type="Proteomes" id="UP000031829"/>
    </source>
</evidence>
<comment type="subcellular location">
    <subcellularLocation>
        <location evidence="2">Cell membrane</location>
    </subcellularLocation>
    <subcellularLocation>
        <location evidence="1">Membrane</location>
        <topology evidence="1">Multi-pass membrane protein</topology>
    </subcellularLocation>
</comment>
<evidence type="ECO:0000256" key="2">
    <source>
        <dbReference type="ARBA" id="ARBA00004236"/>
    </source>
</evidence>
<dbReference type="PANTHER" id="PTHR30460:SF0">
    <property type="entry name" value="MODERATE CONDUCTANCE MECHANOSENSITIVE CHANNEL YBIO"/>
    <property type="match status" value="1"/>
</dbReference>
<dbReference type="RefSeq" id="WP_016764594.1">
    <property type="nucleotide sequence ID" value="NZ_BCVB01000011.1"/>
</dbReference>
<dbReference type="GO" id="GO:0005886">
    <property type="term" value="C:plasma membrane"/>
    <property type="evidence" value="ECO:0007669"/>
    <property type="project" value="UniProtKB-SubCell"/>
</dbReference>
<dbReference type="Gene3D" id="2.30.30.60">
    <property type="match status" value="1"/>
</dbReference>
<evidence type="ECO:0000256" key="3">
    <source>
        <dbReference type="ARBA" id="ARBA00008017"/>
    </source>
</evidence>
<dbReference type="AlphaFoldDB" id="A0A0B6AQY0"/>
<dbReference type="HOGENOM" id="CLU_037945_6_0_9"/>
<dbReference type="SUPFAM" id="SSF82861">
    <property type="entry name" value="Mechanosensitive channel protein MscS (YggB), transmembrane region"/>
    <property type="match status" value="1"/>
</dbReference>
<accession>A0A0B6AQY0</accession>
<dbReference type="InterPro" id="IPR006685">
    <property type="entry name" value="MscS_channel_2nd"/>
</dbReference>
<reference evidence="9 10" key="1">
    <citation type="journal article" date="2015" name="Genome Announc.">
        <title>Complete genome sequences for 35 biothreat assay-relevant bacillus species.</title>
        <authorList>
            <person name="Johnson S.L."/>
            <person name="Daligault H.E."/>
            <person name="Davenport K.W."/>
            <person name="Jaissle J."/>
            <person name="Frey K.G."/>
            <person name="Ladner J.T."/>
            <person name="Broomall S.M."/>
            <person name="Bishop-Lilly K.A."/>
            <person name="Bruce D.C."/>
            <person name="Gibbons H.S."/>
            <person name="Coyne S.R."/>
            <person name="Lo C.C."/>
            <person name="Meincke L."/>
            <person name="Munk A.C."/>
            <person name="Koroleva G.I."/>
            <person name="Rosenzweig C.N."/>
            <person name="Palacios G.F."/>
            <person name="Redden C.L."/>
            <person name="Minogue T.D."/>
            <person name="Chain P.S."/>
        </authorList>
    </citation>
    <scope>NUCLEOTIDE SEQUENCE [LARGE SCALE GENOMIC DNA]</scope>
    <source>
        <strain evidence="10">ATCC 14581 / DSM 32 / JCM 2506 / NBRC 15308 / NCIMB 9376 / NCTC 10342 / NRRL B-14308 / VKM B-512</strain>
    </source>
</reference>
<evidence type="ECO:0000256" key="7">
    <source>
        <dbReference type="ARBA" id="ARBA00023136"/>
    </source>
</evidence>
<keyword evidence="7" id="KW-0472">Membrane</keyword>
<dbReference type="Gene3D" id="1.10.287.1260">
    <property type="match status" value="1"/>
</dbReference>
<evidence type="ECO:0000313" key="9">
    <source>
        <dbReference type="EMBL" id="AJI22249.1"/>
    </source>
</evidence>
<protein>
    <submittedName>
        <fullName evidence="9">Mechanosensitive ion channel family protein</fullName>
    </submittedName>
</protein>
<keyword evidence="4" id="KW-1003">Cell membrane</keyword>
<dbReference type="InterPro" id="IPR010920">
    <property type="entry name" value="LSM_dom_sf"/>
</dbReference>
<dbReference type="KEGG" id="bmeg:BG04_5387"/>
<proteinExistence type="inferred from homology"/>
<gene>
    <name evidence="9" type="ORF">BG04_5387</name>
</gene>
<dbReference type="PANTHER" id="PTHR30460">
    <property type="entry name" value="MODERATE CONDUCTANCE MECHANOSENSITIVE CHANNEL YBIO"/>
    <property type="match status" value="1"/>
</dbReference>
<keyword evidence="6" id="KW-1133">Transmembrane helix</keyword>
<dbReference type="EMBL" id="CP009920">
    <property type="protein sequence ID" value="AJI22249.1"/>
    <property type="molecule type" value="Genomic_DNA"/>
</dbReference>
<comment type="similarity">
    <text evidence="3">Belongs to the MscS (TC 1.A.23) family.</text>
</comment>
<dbReference type="SUPFAM" id="SSF50182">
    <property type="entry name" value="Sm-like ribonucleoproteins"/>
    <property type="match status" value="1"/>
</dbReference>
<organism evidence="9 10">
    <name type="scientific">Priestia megaterium (strain ATCC 14581 / DSM 32 / CCUG 1817 / JCM 2506 / NBRC 15308 / NCIMB 9376 / NCTC 10342 / NRRL B-14308 / VKM B-512 / Ford 19)</name>
    <name type="common">Bacillus megaterium</name>
    <dbReference type="NCBI Taxonomy" id="1348623"/>
    <lineage>
        <taxon>Bacteria</taxon>
        <taxon>Bacillati</taxon>
        <taxon>Bacillota</taxon>
        <taxon>Bacilli</taxon>
        <taxon>Bacillales</taxon>
        <taxon>Bacillaceae</taxon>
        <taxon>Priestia</taxon>
    </lineage>
</organism>
<feature type="domain" description="Mechanosensitive ion channel MscS" evidence="8">
    <location>
        <begin position="116"/>
        <end position="180"/>
    </location>
</feature>
<keyword evidence="5" id="KW-0812">Transmembrane</keyword>
<dbReference type="InterPro" id="IPR023408">
    <property type="entry name" value="MscS_beta-dom_sf"/>
</dbReference>
<dbReference type="Proteomes" id="UP000031829">
    <property type="component" value="Chromosome"/>
</dbReference>
<evidence type="ECO:0000256" key="5">
    <source>
        <dbReference type="ARBA" id="ARBA00022692"/>
    </source>
</evidence>
<evidence type="ECO:0000256" key="6">
    <source>
        <dbReference type="ARBA" id="ARBA00022989"/>
    </source>
</evidence>
<evidence type="ECO:0000259" key="8">
    <source>
        <dbReference type="Pfam" id="PF00924"/>
    </source>
</evidence>
<name>A0A0B6AQY0_PRIM2</name>
<dbReference type="GeneID" id="93643335"/>
<sequence length="198" mass="22628">MKDIQWVQKTLFNTGKWIDISEVIIKIILIFIIAQIVIRFARSVINKIFDFRFKTKLLRYNERKEITLKKLCLSIVMYVVYFIVLITSLEAIGINMKALLAGISVAGFITGLGAQNLIKDILNGFFILFEDQFSVGDHVSINDTKGTVEEIGLRTTKIRGVDGEFYFFANSNITKVANYTLGEIPEVHKPEQIKTREE</sequence>
<dbReference type="InterPro" id="IPR011014">
    <property type="entry name" value="MscS_channel_TM-2"/>
</dbReference>
<evidence type="ECO:0000256" key="4">
    <source>
        <dbReference type="ARBA" id="ARBA00022475"/>
    </source>
</evidence>